<keyword evidence="14" id="KW-1185">Reference proteome</keyword>
<dbReference type="Pfam" id="PF00069">
    <property type="entry name" value="Pkinase"/>
    <property type="match status" value="1"/>
</dbReference>
<proteinExistence type="inferred from homology"/>
<keyword evidence="3" id="KW-0723">Serine/threonine-protein kinase</keyword>
<keyword evidence="4" id="KW-0808">Transferase</keyword>
<feature type="compositionally biased region" description="Basic residues" evidence="10">
    <location>
        <begin position="444"/>
        <end position="456"/>
    </location>
</feature>
<dbReference type="SUPFAM" id="SSF47769">
    <property type="entry name" value="SAM/Pointed domain"/>
    <property type="match status" value="1"/>
</dbReference>
<keyword evidence="7" id="KW-0067">ATP-binding</keyword>
<dbReference type="InParanoid" id="A0A1D2VI90"/>
<evidence type="ECO:0000313" key="14">
    <source>
        <dbReference type="Proteomes" id="UP000095038"/>
    </source>
</evidence>
<evidence type="ECO:0000313" key="13">
    <source>
        <dbReference type="EMBL" id="ODV61193.1"/>
    </source>
</evidence>
<dbReference type="GeneID" id="30964174"/>
<name>A0A1D2VI90_9ASCO</name>
<evidence type="ECO:0000256" key="10">
    <source>
        <dbReference type="SAM" id="MobiDB-lite"/>
    </source>
</evidence>
<comment type="catalytic activity">
    <reaction evidence="8">
        <text>L-threonyl-[protein] + ATP = O-phospho-L-threonyl-[protein] + ADP + H(+)</text>
        <dbReference type="Rhea" id="RHEA:46608"/>
        <dbReference type="Rhea" id="RHEA-COMP:11060"/>
        <dbReference type="Rhea" id="RHEA-COMP:11605"/>
        <dbReference type="ChEBI" id="CHEBI:15378"/>
        <dbReference type="ChEBI" id="CHEBI:30013"/>
        <dbReference type="ChEBI" id="CHEBI:30616"/>
        <dbReference type="ChEBI" id="CHEBI:61977"/>
        <dbReference type="ChEBI" id="CHEBI:456216"/>
        <dbReference type="EC" id="2.7.11.25"/>
    </reaction>
</comment>
<feature type="domain" description="Protein kinase" evidence="11">
    <location>
        <begin position="514"/>
        <end position="798"/>
    </location>
</feature>
<keyword evidence="6 13" id="KW-0418">Kinase</keyword>
<gene>
    <name evidence="13" type="ORF">ASCRUDRAFT_34635</name>
</gene>
<dbReference type="RefSeq" id="XP_020047500.1">
    <property type="nucleotide sequence ID" value="XM_020190538.1"/>
</dbReference>
<evidence type="ECO:0000256" key="1">
    <source>
        <dbReference type="ARBA" id="ARBA00006529"/>
    </source>
</evidence>
<feature type="non-terminal residue" evidence="13">
    <location>
        <position position="1"/>
    </location>
</feature>
<dbReference type="GO" id="GO:0005524">
    <property type="term" value="F:ATP binding"/>
    <property type="evidence" value="ECO:0007669"/>
    <property type="project" value="UniProtKB-KW"/>
</dbReference>
<evidence type="ECO:0000256" key="7">
    <source>
        <dbReference type="ARBA" id="ARBA00022840"/>
    </source>
</evidence>
<dbReference type="EC" id="2.7.11.25" evidence="2"/>
<dbReference type="InterPro" id="IPR001660">
    <property type="entry name" value="SAM"/>
</dbReference>
<evidence type="ECO:0000256" key="6">
    <source>
        <dbReference type="ARBA" id="ARBA00022777"/>
    </source>
</evidence>
<dbReference type="STRING" id="1344418.A0A1D2VI90"/>
<feature type="region of interest" description="Disordered" evidence="10">
    <location>
        <begin position="440"/>
        <end position="465"/>
    </location>
</feature>
<dbReference type="PANTHER" id="PTHR11584:SF369">
    <property type="entry name" value="MITOGEN-ACTIVATED PROTEIN KINASE KINASE KINASE 19-RELATED"/>
    <property type="match status" value="1"/>
</dbReference>
<dbReference type="OrthoDB" id="266718at2759"/>
<accession>A0A1D2VI90</accession>
<dbReference type="PROSITE" id="PS50105">
    <property type="entry name" value="SAM_DOMAIN"/>
    <property type="match status" value="1"/>
</dbReference>
<dbReference type="SMART" id="SM01304">
    <property type="entry name" value="Ras_bdg_2"/>
    <property type="match status" value="1"/>
</dbReference>
<dbReference type="InterPro" id="IPR011009">
    <property type="entry name" value="Kinase-like_dom_sf"/>
</dbReference>
<dbReference type="Gene3D" id="1.10.150.50">
    <property type="entry name" value="Transcription Factor, Ets-1"/>
    <property type="match status" value="1"/>
</dbReference>
<dbReference type="InterPro" id="IPR008271">
    <property type="entry name" value="Ser/Thr_kinase_AS"/>
</dbReference>
<evidence type="ECO:0000256" key="9">
    <source>
        <dbReference type="ARBA" id="ARBA00048329"/>
    </source>
</evidence>
<evidence type="ECO:0000259" key="11">
    <source>
        <dbReference type="PROSITE" id="PS50011"/>
    </source>
</evidence>
<evidence type="ECO:0000256" key="3">
    <source>
        <dbReference type="ARBA" id="ARBA00022527"/>
    </source>
</evidence>
<dbReference type="Gene3D" id="1.10.510.10">
    <property type="entry name" value="Transferase(Phosphotransferase) domain 1"/>
    <property type="match status" value="1"/>
</dbReference>
<dbReference type="GO" id="GO:0004709">
    <property type="term" value="F:MAP kinase kinase kinase activity"/>
    <property type="evidence" value="ECO:0007669"/>
    <property type="project" value="UniProtKB-EC"/>
</dbReference>
<evidence type="ECO:0000256" key="8">
    <source>
        <dbReference type="ARBA" id="ARBA00047559"/>
    </source>
</evidence>
<dbReference type="InterPro" id="IPR029458">
    <property type="entry name" value="Ras-bd_By2"/>
</dbReference>
<dbReference type="PROSITE" id="PS00108">
    <property type="entry name" value="PROTEIN_KINASE_ST"/>
    <property type="match status" value="1"/>
</dbReference>
<evidence type="ECO:0000259" key="12">
    <source>
        <dbReference type="PROSITE" id="PS50105"/>
    </source>
</evidence>
<protein>
    <recommendedName>
        <fullName evidence="2">mitogen-activated protein kinase kinase kinase</fullName>
        <ecNumber evidence="2">2.7.11.25</ecNumber>
    </recommendedName>
</protein>
<dbReference type="Proteomes" id="UP000095038">
    <property type="component" value="Unassembled WGS sequence"/>
</dbReference>
<dbReference type="EMBL" id="KV454480">
    <property type="protein sequence ID" value="ODV61193.1"/>
    <property type="molecule type" value="Genomic_DNA"/>
</dbReference>
<feature type="domain" description="SAM" evidence="12">
    <location>
        <begin position="1"/>
        <end position="60"/>
    </location>
</feature>
<dbReference type="InterPro" id="IPR000719">
    <property type="entry name" value="Prot_kinase_dom"/>
</dbReference>
<dbReference type="SMART" id="SM00220">
    <property type="entry name" value="S_TKc"/>
    <property type="match status" value="1"/>
</dbReference>
<evidence type="ECO:0000256" key="4">
    <source>
        <dbReference type="ARBA" id="ARBA00022679"/>
    </source>
</evidence>
<dbReference type="Pfam" id="PF00536">
    <property type="entry name" value="SAM_1"/>
    <property type="match status" value="1"/>
</dbReference>
<dbReference type="SMART" id="SM00454">
    <property type="entry name" value="SAM"/>
    <property type="match status" value="1"/>
</dbReference>
<evidence type="ECO:0000256" key="2">
    <source>
        <dbReference type="ARBA" id="ARBA00012406"/>
    </source>
</evidence>
<evidence type="ECO:0000256" key="5">
    <source>
        <dbReference type="ARBA" id="ARBA00022741"/>
    </source>
</evidence>
<dbReference type="SUPFAM" id="SSF56112">
    <property type="entry name" value="Protein kinase-like (PK-like)"/>
    <property type="match status" value="1"/>
</dbReference>
<comment type="catalytic activity">
    <reaction evidence="9">
        <text>L-seryl-[protein] + ATP = O-phospho-L-seryl-[protein] + ADP + H(+)</text>
        <dbReference type="Rhea" id="RHEA:17989"/>
        <dbReference type="Rhea" id="RHEA-COMP:9863"/>
        <dbReference type="Rhea" id="RHEA-COMP:11604"/>
        <dbReference type="ChEBI" id="CHEBI:15378"/>
        <dbReference type="ChEBI" id="CHEBI:29999"/>
        <dbReference type="ChEBI" id="CHEBI:30616"/>
        <dbReference type="ChEBI" id="CHEBI:83421"/>
        <dbReference type="ChEBI" id="CHEBI:456216"/>
        <dbReference type="EC" id="2.7.11.25"/>
    </reaction>
</comment>
<dbReference type="Gene3D" id="3.10.20.90">
    <property type="entry name" value="Phosphatidylinositol 3-kinase Catalytic Subunit, Chain A, domain 1"/>
    <property type="match status" value="1"/>
</dbReference>
<organism evidence="13 14">
    <name type="scientific">Ascoidea rubescens DSM 1968</name>
    <dbReference type="NCBI Taxonomy" id="1344418"/>
    <lineage>
        <taxon>Eukaryota</taxon>
        <taxon>Fungi</taxon>
        <taxon>Dikarya</taxon>
        <taxon>Ascomycota</taxon>
        <taxon>Saccharomycotina</taxon>
        <taxon>Saccharomycetes</taxon>
        <taxon>Ascoideaceae</taxon>
        <taxon>Ascoidea</taxon>
    </lineage>
</organism>
<dbReference type="InterPro" id="IPR013761">
    <property type="entry name" value="SAM/pointed_sf"/>
</dbReference>
<dbReference type="Pfam" id="PF14847">
    <property type="entry name" value="Ras_bdg_2"/>
    <property type="match status" value="1"/>
</dbReference>
<comment type="similarity">
    <text evidence="1">Belongs to the protein kinase superfamily. STE Ser/Thr protein kinase family. MAP kinase kinase kinase subfamily.</text>
</comment>
<keyword evidence="5" id="KW-0547">Nucleotide-binding</keyword>
<dbReference type="PANTHER" id="PTHR11584">
    <property type="entry name" value="SERINE/THREONINE PROTEIN KINASE"/>
    <property type="match status" value="1"/>
</dbReference>
<dbReference type="PROSITE" id="PS50011">
    <property type="entry name" value="PROTEIN_KINASE_DOM"/>
    <property type="match status" value="1"/>
</dbReference>
<dbReference type="AlphaFoldDB" id="A0A1D2VI90"/>
<sequence>QIFKWLEKINLKEYYRLFKENDITIDLITSLDYQLLKELGIKKVGDIIRFQISIDNLKSEYLLNSSSFNDFIQNYLYPNSTTTTTTTTTTTITNNNTLDNNDKKLNIFPSNLNPITPISLATPTSLTNLIQKNIVTFIISDGSTKKINIEGCSNSDSIKSKALKKFNLSGIPNDYNIYYLNDKRIIDRIINDYDLIQICFSLTSFEKDRLILTLRDHYPNETSINISHRLYKKPLNNLKNISENLISNSNSNSNSTRPKSILKNKNFNTDKFIDTNNTIANTITNTNLNANISINKNPNTNDSIKLNRPLKTVYGQRPPSELISTNLAEYFPNANSNDLMETIKNSAELSKAISRLTTFSDSNFPNLNISDDIRSSILTFNSNYNYRNSHNFHNSLNTNTNTNNNKHISNNSLIGLRSSRIIGDSYKNNNLDINNFKSQPKVRQISRSRSKSRSRSRQTNMKSPVVTQLSVSTPFQNSPLLRVSTDFENLNYSSDEEDFDEFYKHNANLENEKWIKGAIIGNGSIGVVYLGLNSFTGELMAVKEIEINNETEIDNESRITNEKVIAKNLENEINLLKHLNHENIVCYLGSTYNYDFNYISNEVGNYLNIFSEYIPGGSISSLLMNYGKLEEPLIRNFIKQILTGISYLHSNNIIHKDIKGSNVLIDNKGCIKISDFGFSKKICYSQYKYRKSDIADISEVLGPSVYWMAPEVITEYSFSEKTDIWSIGCLMVEMFTAQHPFPNFTIEEAIFQIGENKQCPTLPENAITNDASDFLNQVFSVDSRRPPTVSELLHHPFISTVLL</sequence>
<reference evidence="14" key="1">
    <citation type="submission" date="2016-05" db="EMBL/GenBank/DDBJ databases">
        <title>Comparative genomics of biotechnologically important yeasts.</title>
        <authorList>
            <consortium name="DOE Joint Genome Institute"/>
            <person name="Riley R."/>
            <person name="Haridas S."/>
            <person name="Wolfe K.H."/>
            <person name="Lopes M.R."/>
            <person name="Hittinger C.T."/>
            <person name="Goker M."/>
            <person name="Salamov A."/>
            <person name="Wisecaver J."/>
            <person name="Long T.M."/>
            <person name="Aerts A.L."/>
            <person name="Barry K."/>
            <person name="Choi C."/>
            <person name="Clum A."/>
            <person name="Coughlan A.Y."/>
            <person name="Deshpande S."/>
            <person name="Douglass A.P."/>
            <person name="Hanson S.J."/>
            <person name="Klenk H.-P."/>
            <person name="Labutti K."/>
            <person name="Lapidus A."/>
            <person name="Lindquist E."/>
            <person name="Lipzen A."/>
            <person name="Meier-Kolthoff J.P."/>
            <person name="Ohm R.A."/>
            <person name="Otillar R.P."/>
            <person name="Pangilinan J."/>
            <person name="Peng Y."/>
            <person name="Rokas A."/>
            <person name="Rosa C.A."/>
            <person name="Scheuner C."/>
            <person name="Sibirny A.A."/>
            <person name="Slot J.C."/>
            <person name="Stielow J.B."/>
            <person name="Sun H."/>
            <person name="Kurtzman C.P."/>
            <person name="Blackwell M."/>
            <person name="Grigoriev I.V."/>
            <person name="Jeffries T.W."/>
        </authorList>
    </citation>
    <scope>NUCLEOTIDE SEQUENCE [LARGE SCALE GENOMIC DNA]</scope>
    <source>
        <strain evidence="14">DSM 1968</strain>
    </source>
</reference>